<organism evidence="2 3">
    <name type="scientific">Halogranum gelatinilyticum</name>
    <dbReference type="NCBI Taxonomy" id="660521"/>
    <lineage>
        <taxon>Archaea</taxon>
        <taxon>Methanobacteriati</taxon>
        <taxon>Methanobacteriota</taxon>
        <taxon>Stenosarchaea group</taxon>
        <taxon>Halobacteria</taxon>
        <taxon>Halobacteriales</taxon>
        <taxon>Haloferacaceae</taxon>
    </lineage>
</organism>
<sequence length="198" mass="20457">MNRRHALLSLASLASAASVGLAGCLSRGQSGSVEASDPSSGSGSDTGDREPATSDGSAMEPTYDLPDPPFRGMRAEPMATVAVGAQTGTATATPGTHVVQLWNDGENARRLTVRITGEETGVQFDETLDVTPGDHLDFAFQTADAYTVEVTGSDYGAQASVDRDWDECSTSVTTIRLHDGGSEIRGVTQSGDCTAANA</sequence>
<name>A0A1G9SPH9_9EURY</name>
<feature type="region of interest" description="Disordered" evidence="1">
    <location>
        <begin position="26"/>
        <end position="72"/>
    </location>
</feature>
<reference evidence="3" key="1">
    <citation type="submission" date="2016-10" db="EMBL/GenBank/DDBJ databases">
        <authorList>
            <person name="Varghese N."/>
            <person name="Submissions S."/>
        </authorList>
    </citation>
    <scope>NUCLEOTIDE SEQUENCE [LARGE SCALE GENOMIC DNA]</scope>
    <source>
        <strain evidence="3">CGMCC 1.10119</strain>
    </source>
</reference>
<proteinExistence type="predicted"/>
<keyword evidence="3" id="KW-1185">Reference proteome</keyword>
<dbReference type="AlphaFoldDB" id="A0A1G9SPH9"/>
<evidence type="ECO:0000313" key="3">
    <source>
        <dbReference type="Proteomes" id="UP000199451"/>
    </source>
</evidence>
<dbReference type="STRING" id="660521.SAMN04487949_1443"/>
<protein>
    <submittedName>
        <fullName evidence="2">Uncharacterized protein</fullName>
    </submittedName>
</protein>
<gene>
    <name evidence="2" type="ORF">SAMN04487949_1443</name>
</gene>
<dbReference type="EMBL" id="FNHL01000002">
    <property type="protein sequence ID" value="SDM37332.1"/>
    <property type="molecule type" value="Genomic_DNA"/>
</dbReference>
<evidence type="ECO:0000313" key="2">
    <source>
        <dbReference type="EMBL" id="SDM37332.1"/>
    </source>
</evidence>
<accession>A0A1G9SPH9</accession>
<evidence type="ECO:0000256" key="1">
    <source>
        <dbReference type="SAM" id="MobiDB-lite"/>
    </source>
</evidence>
<dbReference type="RefSeq" id="WP_089695806.1">
    <property type="nucleotide sequence ID" value="NZ_FNHL01000002.1"/>
</dbReference>
<dbReference type="Proteomes" id="UP000199451">
    <property type="component" value="Unassembled WGS sequence"/>
</dbReference>
<dbReference type="PROSITE" id="PS51257">
    <property type="entry name" value="PROKAR_LIPOPROTEIN"/>
    <property type="match status" value="1"/>
</dbReference>
<dbReference type="OrthoDB" id="307763at2157"/>
<feature type="compositionally biased region" description="Low complexity" evidence="1">
    <location>
        <begin position="26"/>
        <end position="45"/>
    </location>
</feature>